<evidence type="ECO:0000256" key="4">
    <source>
        <dbReference type="ARBA" id="ARBA00022692"/>
    </source>
</evidence>
<dbReference type="InterPro" id="IPR003400">
    <property type="entry name" value="ExbD"/>
</dbReference>
<keyword evidence="6" id="KW-0472">Membrane</keyword>
<protein>
    <recommendedName>
        <fullName evidence="10">Biopolymer transport protein ExbD</fullName>
    </recommendedName>
</protein>
<keyword evidence="5" id="KW-1133">Transmembrane helix</keyword>
<comment type="similarity">
    <text evidence="2 7">Belongs to the ExbD/TolR family.</text>
</comment>
<keyword evidence="4 7" id="KW-0812">Transmembrane</keyword>
<keyword evidence="9" id="KW-1185">Reference proteome</keyword>
<evidence type="ECO:0000256" key="7">
    <source>
        <dbReference type="RuleBase" id="RU003879"/>
    </source>
</evidence>
<organism evidence="8 9">
    <name type="scientific">Haloferula sargassicola</name>
    <dbReference type="NCBI Taxonomy" id="490096"/>
    <lineage>
        <taxon>Bacteria</taxon>
        <taxon>Pseudomonadati</taxon>
        <taxon>Verrucomicrobiota</taxon>
        <taxon>Verrucomicrobiia</taxon>
        <taxon>Verrucomicrobiales</taxon>
        <taxon>Verrucomicrobiaceae</taxon>
        <taxon>Haloferula</taxon>
    </lineage>
</organism>
<dbReference type="Proteomes" id="UP001476282">
    <property type="component" value="Unassembled WGS sequence"/>
</dbReference>
<evidence type="ECO:0000256" key="1">
    <source>
        <dbReference type="ARBA" id="ARBA00004162"/>
    </source>
</evidence>
<dbReference type="EMBL" id="BAABRI010000008">
    <property type="protein sequence ID" value="GAA5482476.1"/>
    <property type="molecule type" value="Genomic_DNA"/>
</dbReference>
<comment type="caution">
    <text evidence="8">The sequence shown here is derived from an EMBL/GenBank/DDBJ whole genome shotgun (WGS) entry which is preliminary data.</text>
</comment>
<evidence type="ECO:0000256" key="5">
    <source>
        <dbReference type="ARBA" id="ARBA00022989"/>
    </source>
</evidence>
<evidence type="ECO:0000256" key="6">
    <source>
        <dbReference type="ARBA" id="ARBA00023136"/>
    </source>
</evidence>
<name>A0ABP9UQ38_9BACT</name>
<evidence type="ECO:0000256" key="2">
    <source>
        <dbReference type="ARBA" id="ARBA00005811"/>
    </source>
</evidence>
<keyword evidence="7" id="KW-0813">Transport</keyword>
<dbReference type="PANTHER" id="PTHR30558">
    <property type="entry name" value="EXBD MEMBRANE COMPONENT OF PMF-DRIVEN MACROMOLECULE IMPORT SYSTEM"/>
    <property type="match status" value="1"/>
</dbReference>
<gene>
    <name evidence="8" type="ORF">Hsar01_01698</name>
</gene>
<evidence type="ECO:0000313" key="8">
    <source>
        <dbReference type="EMBL" id="GAA5482476.1"/>
    </source>
</evidence>
<accession>A0ABP9UQ38</accession>
<dbReference type="Gene3D" id="3.30.420.270">
    <property type="match status" value="1"/>
</dbReference>
<dbReference type="Pfam" id="PF02472">
    <property type="entry name" value="ExbD"/>
    <property type="match status" value="1"/>
</dbReference>
<evidence type="ECO:0000313" key="9">
    <source>
        <dbReference type="Proteomes" id="UP001476282"/>
    </source>
</evidence>
<comment type="subcellular location">
    <subcellularLocation>
        <location evidence="1">Cell membrane</location>
        <topology evidence="1">Single-pass membrane protein</topology>
    </subcellularLocation>
    <subcellularLocation>
        <location evidence="7">Cell membrane</location>
        <topology evidence="7">Single-pass type II membrane protein</topology>
    </subcellularLocation>
</comment>
<reference evidence="8 9" key="1">
    <citation type="submission" date="2024-02" db="EMBL/GenBank/DDBJ databases">
        <title>Haloferula sargassicola NBRC 104335.</title>
        <authorList>
            <person name="Ichikawa N."/>
            <person name="Katano-Makiyama Y."/>
            <person name="Hidaka K."/>
        </authorList>
    </citation>
    <scope>NUCLEOTIDE SEQUENCE [LARGE SCALE GENOMIC DNA]</scope>
    <source>
        <strain evidence="8 9">NBRC 104335</strain>
    </source>
</reference>
<keyword evidence="7" id="KW-0653">Protein transport</keyword>
<evidence type="ECO:0008006" key="10">
    <source>
        <dbReference type="Google" id="ProtNLM"/>
    </source>
</evidence>
<keyword evidence="3" id="KW-1003">Cell membrane</keyword>
<proteinExistence type="inferred from homology"/>
<sequence>MIDILFIVLIFFIVSSEFKTKRPVVQIQLPTSREVPAKLVSDERSVLAVTADGVVRLDELTIPDISLLGAYLQAFAKENPTRKLELEADKGVSLEQLFEVRDALTKAGLDIKDVPVRTEIPDGSEE</sequence>
<evidence type="ECO:0000256" key="3">
    <source>
        <dbReference type="ARBA" id="ARBA00022475"/>
    </source>
</evidence>